<evidence type="ECO:0000256" key="5">
    <source>
        <dbReference type="ARBA" id="ARBA00023237"/>
    </source>
</evidence>
<dbReference type="STRING" id="512763.DC20_20585"/>
<dbReference type="Gene3D" id="1.25.40.390">
    <property type="match status" value="1"/>
</dbReference>
<dbReference type="PROSITE" id="PS51257">
    <property type="entry name" value="PROKAR_LIPOPROTEIN"/>
    <property type="match status" value="1"/>
</dbReference>
<reference evidence="8 9" key="1">
    <citation type="submission" date="2015-08" db="EMBL/GenBank/DDBJ databases">
        <title>Complete genome sequence of Rufibacter tibetensis strain 1351t, a radiation-resistant bacterium from tibet plateau.</title>
        <authorList>
            <person name="Dai J."/>
        </authorList>
    </citation>
    <scope>NUCLEOTIDE SEQUENCE [LARGE SCALE GENOMIC DNA]</scope>
    <source>
        <strain evidence="8 9">1351</strain>
    </source>
</reference>
<evidence type="ECO:0000313" key="8">
    <source>
        <dbReference type="EMBL" id="ALJ00949.1"/>
    </source>
</evidence>
<feature type="domain" description="RagB/SusD" evidence="6">
    <location>
        <begin position="375"/>
        <end position="527"/>
    </location>
</feature>
<name>A0A0P0D218_9BACT</name>
<dbReference type="InterPro" id="IPR012944">
    <property type="entry name" value="SusD_RagB_dom"/>
</dbReference>
<dbReference type="KEGG" id="rti:DC20_20585"/>
<comment type="subcellular location">
    <subcellularLocation>
        <location evidence="1">Cell outer membrane</location>
    </subcellularLocation>
</comment>
<evidence type="ECO:0000256" key="4">
    <source>
        <dbReference type="ARBA" id="ARBA00023136"/>
    </source>
</evidence>
<evidence type="ECO:0000256" key="3">
    <source>
        <dbReference type="ARBA" id="ARBA00022729"/>
    </source>
</evidence>
<dbReference type="InterPro" id="IPR033985">
    <property type="entry name" value="SusD-like_N"/>
</dbReference>
<comment type="similarity">
    <text evidence="2">Belongs to the SusD family.</text>
</comment>
<evidence type="ECO:0000313" key="9">
    <source>
        <dbReference type="Proteomes" id="UP000061382"/>
    </source>
</evidence>
<dbReference type="Proteomes" id="UP000061382">
    <property type="component" value="Chromosome"/>
</dbReference>
<evidence type="ECO:0000256" key="2">
    <source>
        <dbReference type="ARBA" id="ARBA00006275"/>
    </source>
</evidence>
<gene>
    <name evidence="8" type="ORF">DC20_20585</name>
</gene>
<dbReference type="AlphaFoldDB" id="A0A0P0D218"/>
<evidence type="ECO:0000256" key="1">
    <source>
        <dbReference type="ARBA" id="ARBA00004442"/>
    </source>
</evidence>
<dbReference type="Gene3D" id="1.10.3780.10">
    <property type="entry name" value="SusD-like"/>
    <property type="match status" value="1"/>
</dbReference>
<keyword evidence="4" id="KW-0472">Membrane</keyword>
<dbReference type="Pfam" id="PF07980">
    <property type="entry name" value="SusD_RagB"/>
    <property type="match status" value="1"/>
</dbReference>
<protein>
    <recommendedName>
        <fullName evidence="10">Carbohydrate-binding protein SusD</fullName>
    </recommendedName>
</protein>
<organism evidence="8 9">
    <name type="scientific">Rufibacter tibetensis</name>
    <dbReference type="NCBI Taxonomy" id="512763"/>
    <lineage>
        <taxon>Bacteria</taxon>
        <taxon>Pseudomonadati</taxon>
        <taxon>Bacteroidota</taxon>
        <taxon>Cytophagia</taxon>
        <taxon>Cytophagales</taxon>
        <taxon>Hymenobacteraceae</taxon>
        <taxon>Rufibacter</taxon>
    </lineage>
</organism>
<dbReference type="Gene3D" id="1.25.40.10">
    <property type="entry name" value="Tetratricopeptide repeat domain"/>
    <property type="match status" value="1"/>
</dbReference>
<dbReference type="OrthoDB" id="9792139at2"/>
<dbReference type="InterPro" id="IPR011990">
    <property type="entry name" value="TPR-like_helical_dom_sf"/>
</dbReference>
<keyword evidence="3" id="KW-0732">Signal</keyword>
<dbReference type="CDD" id="cd08977">
    <property type="entry name" value="SusD"/>
    <property type="match status" value="1"/>
</dbReference>
<evidence type="ECO:0000259" key="6">
    <source>
        <dbReference type="Pfam" id="PF07980"/>
    </source>
</evidence>
<dbReference type="SUPFAM" id="SSF48452">
    <property type="entry name" value="TPR-like"/>
    <property type="match status" value="1"/>
</dbReference>
<dbReference type="EMBL" id="CP012643">
    <property type="protein sequence ID" value="ALJ00949.1"/>
    <property type="molecule type" value="Genomic_DNA"/>
</dbReference>
<dbReference type="Pfam" id="PF14322">
    <property type="entry name" value="SusD-like_3"/>
    <property type="match status" value="1"/>
</dbReference>
<evidence type="ECO:0000259" key="7">
    <source>
        <dbReference type="Pfam" id="PF14322"/>
    </source>
</evidence>
<keyword evidence="9" id="KW-1185">Reference proteome</keyword>
<evidence type="ECO:0008006" key="10">
    <source>
        <dbReference type="Google" id="ProtNLM"/>
    </source>
</evidence>
<proteinExistence type="inferred from homology"/>
<dbReference type="GO" id="GO:0009279">
    <property type="term" value="C:cell outer membrane"/>
    <property type="evidence" value="ECO:0007669"/>
    <property type="project" value="UniProtKB-SubCell"/>
</dbReference>
<accession>A0A0P0D218</accession>
<dbReference type="RefSeq" id="WP_062545577.1">
    <property type="nucleotide sequence ID" value="NZ_CP012643.1"/>
</dbReference>
<feature type="domain" description="SusD-like N-terminal" evidence="7">
    <location>
        <begin position="96"/>
        <end position="245"/>
    </location>
</feature>
<keyword evidence="5" id="KW-0998">Cell outer membrane</keyword>
<dbReference type="PATRIC" id="fig|512763.3.peg.4518"/>
<sequence>MRKFFIKATGISAIFLGCLTSCHEDLDLSPTNATTSAIAYGTPEGYKQVIAKVYGAFALTGSGGPGASDLGGIDAGTSDFLRLYWNSQELTTDEAHIVWNDPGLQDFHNMNWTASNVMLTGLYNRIFFQITMANEFIRESSDAKIGERGITGVDAENIKKYQAEARFLRAYQYWVAMDLFGNPPFITENDPIGKYLPPQIPRAELFKYIESELLAIEPLMVASRQNEYGRADQAAVQALLARLYLNAEVYTGTPRYTEAITYSSKVINSGYSLKSNYRHLFLADNNVNNTETILPINYDGVRTQNWGGTTYLINASINAAMNPGAFGVPNGGWGGVRATKNLPLLFQDYSGNTDKRAMFFVDKLEMDDPSAFSEGPKVTKYRNVTSTGSTAPSANGTWTSTDFPLFRLAEMHLIYAEAVLRGGSGGNMNTAIGYVNALRTRAYGNASGNVTSISTDFILDERGRELYWEGHRRTDLIRYGRFTSGAYLWPWKGGVKAGRAVSDTYRLFPIPATDLISNPNLKQNPGY</sequence>